<organism evidence="2 3">
    <name type="scientific">Ogataea polymorpha</name>
    <dbReference type="NCBI Taxonomy" id="460523"/>
    <lineage>
        <taxon>Eukaryota</taxon>
        <taxon>Fungi</taxon>
        <taxon>Dikarya</taxon>
        <taxon>Ascomycota</taxon>
        <taxon>Saccharomycotina</taxon>
        <taxon>Pichiomycetes</taxon>
        <taxon>Pichiales</taxon>
        <taxon>Pichiaceae</taxon>
        <taxon>Ogataea</taxon>
    </lineage>
</organism>
<evidence type="ECO:0000256" key="1">
    <source>
        <dbReference type="SAM" id="MobiDB-lite"/>
    </source>
</evidence>
<gene>
    <name evidence="2" type="ORF">OGATHE_001292</name>
</gene>
<name>A0A9P8PR64_9ASCO</name>
<reference evidence="2" key="2">
    <citation type="submission" date="2021-01" db="EMBL/GenBank/DDBJ databases">
        <authorList>
            <person name="Schikora-Tamarit M.A."/>
        </authorList>
    </citation>
    <scope>NUCLEOTIDE SEQUENCE</scope>
    <source>
        <strain evidence="2">NCAIM Y.01608</strain>
    </source>
</reference>
<protein>
    <submittedName>
        <fullName evidence="2">Uncharacterized protein</fullName>
    </submittedName>
</protein>
<reference evidence="2" key="1">
    <citation type="journal article" date="2021" name="Open Biol.">
        <title>Shared evolutionary footprints suggest mitochondrial oxidative damage underlies multiple complex I losses in fungi.</title>
        <authorList>
            <person name="Schikora-Tamarit M.A."/>
            <person name="Marcet-Houben M."/>
            <person name="Nosek J."/>
            <person name="Gabaldon T."/>
        </authorList>
    </citation>
    <scope>NUCLEOTIDE SEQUENCE</scope>
    <source>
        <strain evidence="2">NCAIM Y.01608</strain>
    </source>
</reference>
<keyword evidence="3" id="KW-1185">Reference proteome</keyword>
<sequence>MPSSWDLTLCLTELISWSDKTFELECIKLILFSPFAISSLNLWASSPTSSQPEIPPPITVMFFARSTCSNSFLKCSTAESTVFGSSNSRLRIEPVATIRTSKATSPFLRVVTFLSSKLTASSYISVIESPKISSRVLEYPSRFWTSPHGELLLVEDYIHYPKGFRKKTSLFDIKRAIDNDMTPPDALLPLYYRKQSVNSSSTLNSETEAYIKTTESNLRYCVVCDRPLYDLSSLLPRSRCAEIVCCHCFQEYETLQAALKKIDPALAHLSSDTESENTPETVNLDFSEADQTAETLETARDTNNTVCLHTTLNDSATFDAIISTLRRIQIADEIARSQPRKKPSPMRSLLSIRSRLSLRT</sequence>
<accession>A0A9P8PR64</accession>
<dbReference type="AlphaFoldDB" id="A0A9P8PR64"/>
<evidence type="ECO:0000313" key="3">
    <source>
        <dbReference type="Proteomes" id="UP000788993"/>
    </source>
</evidence>
<feature type="region of interest" description="Disordered" evidence="1">
    <location>
        <begin position="336"/>
        <end position="360"/>
    </location>
</feature>
<comment type="caution">
    <text evidence="2">The sequence shown here is derived from an EMBL/GenBank/DDBJ whole genome shotgun (WGS) entry which is preliminary data.</text>
</comment>
<feature type="compositionally biased region" description="Low complexity" evidence="1">
    <location>
        <begin position="347"/>
        <end position="360"/>
    </location>
</feature>
<dbReference type="Proteomes" id="UP000788993">
    <property type="component" value="Unassembled WGS sequence"/>
</dbReference>
<evidence type="ECO:0000313" key="2">
    <source>
        <dbReference type="EMBL" id="KAH3676802.1"/>
    </source>
</evidence>
<dbReference type="EMBL" id="JAEUBD010000146">
    <property type="protein sequence ID" value="KAH3676802.1"/>
    <property type="molecule type" value="Genomic_DNA"/>
</dbReference>
<proteinExistence type="predicted"/>